<gene>
    <name evidence="11" type="primary">OSJNBb0031G04.18</name>
</gene>
<dbReference type="InterPro" id="IPR036397">
    <property type="entry name" value="RNaseH_sf"/>
</dbReference>
<dbReference type="Pfam" id="PF00078">
    <property type="entry name" value="RVT_1"/>
    <property type="match status" value="2"/>
</dbReference>
<feature type="compositionally biased region" description="Polar residues" evidence="8">
    <location>
        <begin position="445"/>
        <end position="455"/>
    </location>
</feature>
<dbReference type="Gene3D" id="3.10.10.10">
    <property type="entry name" value="HIV Type 1 Reverse Transcriptase, subunit A, domain 1"/>
    <property type="match status" value="1"/>
</dbReference>
<organism evidence="11 12">
    <name type="scientific">Oryza sativa subsp. japonica</name>
    <name type="common">Rice</name>
    <dbReference type="NCBI Taxonomy" id="39947"/>
    <lineage>
        <taxon>Eukaryota</taxon>
        <taxon>Viridiplantae</taxon>
        <taxon>Streptophyta</taxon>
        <taxon>Embryophyta</taxon>
        <taxon>Tracheophyta</taxon>
        <taxon>Spermatophyta</taxon>
        <taxon>Magnoliopsida</taxon>
        <taxon>Liliopsida</taxon>
        <taxon>Poales</taxon>
        <taxon>Poaceae</taxon>
        <taxon>BOP clade</taxon>
        <taxon>Oryzoideae</taxon>
        <taxon>Oryzeae</taxon>
        <taxon>Oryzinae</taxon>
        <taxon>Oryza</taxon>
        <taxon>Oryza sativa</taxon>
    </lineage>
</organism>
<dbReference type="InterPro" id="IPR036875">
    <property type="entry name" value="Znf_CCHC_sf"/>
</dbReference>
<evidence type="ECO:0000256" key="2">
    <source>
        <dbReference type="ARBA" id="ARBA00022695"/>
    </source>
</evidence>
<dbReference type="PROSITE" id="PS50994">
    <property type="entry name" value="INTEGRASE"/>
    <property type="match status" value="1"/>
</dbReference>
<proteinExistence type="predicted"/>
<dbReference type="InterPro" id="IPR043502">
    <property type="entry name" value="DNA/RNA_pol_sf"/>
</dbReference>
<keyword evidence="2" id="KW-0548">Nucleotidyltransferase</keyword>
<dbReference type="InterPro" id="IPR043128">
    <property type="entry name" value="Rev_trsase/Diguanyl_cyclase"/>
</dbReference>
<feature type="region of interest" description="Disordered" evidence="8">
    <location>
        <begin position="381"/>
        <end position="404"/>
    </location>
</feature>
<dbReference type="InterPro" id="IPR001584">
    <property type="entry name" value="Integrase_cat-core"/>
</dbReference>
<evidence type="ECO:0000256" key="8">
    <source>
        <dbReference type="SAM" id="MobiDB-lite"/>
    </source>
</evidence>
<dbReference type="GO" id="GO:0003676">
    <property type="term" value="F:nucleic acid binding"/>
    <property type="evidence" value="ECO:0007669"/>
    <property type="project" value="InterPro"/>
</dbReference>
<dbReference type="GO" id="GO:0004519">
    <property type="term" value="F:endonuclease activity"/>
    <property type="evidence" value="ECO:0007669"/>
    <property type="project" value="UniProtKB-KW"/>
</dbReference>
<dbReference type="SMART" id="SM00343">
    <property type="entry name" value="ZnF_C2HC"/>
    <property type="match status" value="1"/>
</dbReference>
<evidence type="ECO:0000259" key="10">
    <source>
        <dbReference type="PROSITE" id="PS50994"/>
    </source>
</evidence>
<dbReference type="GO" id="GO:0016787">
    <property type="term" value="F:hydrolase activity"/>
    <property type="evidence" value="ECO:0007669"/>
    <property type="project" value="UniProtKB-KW"/>
</dbReference>
<keyword evidence="3" id="KW-0540">Nuclease</keyword>
<dbReference type="SUPFAM" id="SSF56672">
    <property type="entry name" value="DNA/RNA polymerases"/>
    <property type="match status" value="2"/>
</dbReference>
<sequence>MPFGLEIAGATYQRMIQRCFSTQIGRNVEAYVDDVVVKTKQKDDLIADLEETFANIRAFRMKLNPEKCTFGVPSGKLLGFMVSRRGIQANLKKINTILNMKPPSSQKIFDVQKLTGCMAALSWFISRLGEWGMPFFMLLKKTDNFQWGPEAQQAFDDFKKLLTTPPVVSTVLVVEREEDGHVQKVQRLIYFVSEVLVDSKTRYPRVQKLLYGVLITVRKLSHYFQSHSVTVVTSFSLEDILHNHEANGRIAKWALELMSLDLSFKPRTSIKSQALADFVAECQEDTPVEKLEYWTMHFDGSKRLLVHEYLNKFTQLARYAASDIQDEKEKIERFIEGLRDELRGQMISQDHESFQSLVNKVVKLENDHRMVEGLRKRRMNLQRQSPTRNSLQVRRPYPFKPSLPNARPGIAPILPRPRLKMEDSPCYVCVKVGHFARLCPNRQNTGGQTSYQKPSISGFIKKNPPIMKSGPNLGRSQVHHIKAEEAQQDLNILMEVPVVQEYLDVFPEELSELPPDWEIEFIIELLPGTAPISKRPYKMPVNELEELKRQIVELEAKGFIRQSSSLWGAFVLFVKKKDGSLRMCVDYRALNEVTIKNKYPLPRIDDLFDQLKGASVFSKIDLRSGYHQLKIRQEDISKTAFVTRYELYEFTVMAFELTNAPAYFMNLMNKIFMEYLDQFIVVFIDDILIYSQNEEEHKQHLRLVLEKLRQQQLYAKFMLILPDIHKDFEIYCDASRQGLGCVLMQEDLNLQQRRWLELIKDYNLEILYHPRKANVVADALSQKAYCNLQQEIISEQLQAEMLKLNLGIIKYGELNTLELKPTLMDQIREYQKDDPEIQIFKERKVQGKAADITEDLEGILWYGNIIIVPQSGNLREPLQIHEWKWDEIGMDFITGLPKTSTGYDSIGVIIDRLTKTARFIHVKTTYTGAQLAELYMTRIVCLHGVPKRIISDRGTQFTSHFWQKLHYELGSYLDFNTAFHPQTGGQIERLNQTLEVVLRACALDFSASWDTCLPYAEFSYNNNCQASLKMSRPKALYGRKCLTPLIWTKTRERSIFGTDFVKEAEENVQLIRDRLKTTQSRQKSYADSRRRELTFVIGDYVYPKISSLRRIKRFKKKKYQ</sequence>
<evidence type="ECO:0000313" key="11">
    <source>
        <dbReference type="EMBL" id="AAK92688.1"/>
    </source>
</evidence>
<dbReference type="Gene3D" id="3.30.70.270">
    <property type="match status" value="3"/>
</dbReference>
<keyword evidence="6" id="KW-0695">RNA-directed DNA polymerase</keyword>
<dbReference type="SUPFAM" id="SSF53098">
    <property type="entry name" value="Ribonuclease H-like"/>
    <property type="match status" value="1"/>
</dbReference>
<reference evidence="12" key="2">
    <citation type="journal article" date="2008" name="Nucleic Acids Res.">
        <title>The rice annotation project database (RAP-DB): 2008 update.</title>
        <authorList>
            <consortium name="The rice annotation project (RAP)"/>
        </authorList>
    </citation>
    <scope>GENOME REANNOTATION</scope>
    <source>
        <strain evidence="12">cv. Nipponbare</strain>
    </source>
</reference>
<evidence type="ECO:0000256" key="1">
    <source>
        <dbReference type="ARBA" id="ARBA00022679"/>
    </source>
</evidence>
<dbReference type="EMBL" id="AC090714">
    <property type="protein sequence ID" value="AAK92688.1"/>
    <property type="molecule type" value="Genomic_DNA"/>
</dbReference>
<keyword evidence="7" id="KW-0863">Zinc-finger</keyword>
<dbReference type="GO" id="GO:0015074">
    <property type="term" value="P:DNA integration"/>
    <property type="evidence" value="ECO:0007669"/>
    <property type="project" value="InterPro"/>
</dbReference>
<feature type="domain" description="Integrase catalytic" evidence="10">
    <location>
        <begin position="873"/>
        <end position="1041"/>
    </location>
</feature>
<reference evidence="12" key="1">
    <citation type="journal article" date="2005" name="Nature">
        <title>The map-based sequence of the rice genome.</title>
        <authorList>
            <consortium name="International rice genome sequencing project (IRGSP)"/>
            <person name="Matsumoto T."/>
            <person name="Wu J."/>
            <person name="Kanamori H."/>
            <person name="Katayose Y."/>
            <person name="Fujisawa M."/>
            <person name="Namiki N."/>
            <person name="Mizuno H."/>
            <person name="Yamamoto K."/>
            <person name="Antonio B.A."/>
            <person name="Baba T."/>
            <person name="Sakata K."/>
            <person name="Nagamura Y."/>
            <person name="Aoki H."/>
            <person name="Arikawa K."/>
            <person name="Arita K."/>
            <person name="Bito T."/>
            <person name="Chiden Y."/>
            <person name="Fujitsuka N."/>
            <person name="Fukunaka R."/>
            <person name="Hamada M."/>
            <person name="Harada C."/>
            <person name="Hayashi A."/>
            <person name="Hijishita S."/>
            <person name="Honda M."/>
            <person name="Hosokawa S."/>
            <person name="Ichikawa Y."/>
            <person name="Idonuma A."/>
            <person name="Iijima M."/>
            <person name="Ikeda M."/>
            <person name="Ikeno M."/>
            <person name="Ito K."/>
            <person name="Ito S."/>
            <person name="Ito T."/>
            <person name="Ito Y."/>
            <person name="Ito Y."/>
            <person name="Iwabuchi A."/>
            <person name="Kamiya K."/>
            <person name="Karasawa W."/>
            <person name="Kurita K."/>
            <person name="Katagiri S."/>
            <person name="Kikuta A."/>
            <person name="Kobayashi H."/>
            <person name="Kobayashi N."/>
            <person name="Machita K."/>
            <person name="Maehara T."/>
            <person name="Masukawa M."/>
            <person name="Mizubayashi T."/>
            <person name="Mukai Y."/>
            <person name="Nagasaki H."/>
            <person name="Nagata Y."/>
            <person name="Naito S."/>
            <person name="Nakashima M."/>
            <person name="Nakama Y."/>
            <person name="Nakamichi Y."/>
            <person name="Nakamura M."/>
            <person name="Meguro A."/>
            <person name="Negishi M."/>
            <person name="Ohta I."/>
            <person name="Ohta T."/>
            <person name="Okamoto M."/>
            <person name="Ono N."/>
            <person name="Saji S."/>
            <person name="Sakaguchi M."/>
            <person name="Sakai K."/>
            <person name="Shibata M."/>
            <person name="Shimokawa T."/>
            <person name="Song J."/>
            <person name="Takazaki Y."/>
            <person name="Terasawa K."/>
            <person name="Tsugane M."/>
            <person name="Tsuji K."/>
            <person name="Ueda S."/>
            <person name="Waki K."/>
            <person name="Yamagata H."/>
            <person name="Yamamoto M."/>
            <person name="Yamamoto S."/>
            <person name="Yamane H."/>
            <person name="Yoshiki S."/>
            <person name="Yoshihara R."/>
            <person name="Yukawa K."/>
            <person name="Zhong H."/>
            <person name="Yano M."/>
            <person name="Yuan Q."/>
            <person name="Ouyang S."/>
            <person name="Liu J."/>
            <person name="Jones K.M."/>
            <person name="Gansberger K."/>
            <person name="Moffat K."/>
            <person name="Hill J."/>
            <person name="Bera J."/>
            <person name="Fadrosh D."/>
            <person name="Jin S."/>
            <person name="Johri S."/>
            <person name="Kim M."/>
            <person name="Overton L."/>
            <person name="Reardon M."/>
            <person name="Tsitrin T."/>
            <person name="Vuong H."/>
            <person name="Weaver B."/>
            <person name="Ciecko A."/>
            <person name="Tallon L."/>
            <person name="Jackson J."/>
            <person name="Pai G."/>
            <person name="Aken S.V."/>
            <person name="Utterback T."/>
            <person name="Reidmuller S."/>
            <person name="Feldblyum T."/>
            <person name="Hsiao J."/>
            <person name="Zismann V."/>
            <person name="Iobst S."/>
            <person name="de Vazeille A.R."/>
            <person name="Buell C.R."/>
            <person name="Ying K."/>
            <person name="Li Y."/>
            <person name="Lu T."/>
            <person name="Huang Y."/>
            <person name="Zhao Q."/>
            <person name="Feng Q."/>
            <person name="Zhang L."/>
            <person name="Zhu J."/>
            <person name="Weng Q."/>
            <person name="Mu J."/>
            <person name="Lu Y."/>
            <person name="Fan D."/>
            <person name="Liu Y."/>
            <person name="Guan J."/>
            <person name="Zhang Y."/>
            <person name="Yu S."/>
            <person name="Liu X."/>
            <person name="Zhang Y."/>
            <person name="Hong G."/>
            <person name="Han B."/>
            <person name="Choisne N."/>
            <person name="Demange N."/>
            <person name="Orjeda G."/>
            <person name="Samain S."/>
            <person name="Cattolico L."/>
            <person name="Pelletier E."/>
            <person name="Couloux A."/>
            <person name="Segurens B."/>
            <person name="Wincker P."/>
            <person name="D'Hont A."/>
            <person name="Scarpelli C."/>
            <person name="Weissenbach J."/>
            <person name="Salanoubat M."/>
            <person name="Quetier F."/>
            <person name="Yu Y."/>
            <person name="Kim H.R."/>
            <person name="Rambo T."/>
            <person name="Currie J."/>
            <person name="Collura K."/>
            <person name="Luo M."/>
            <person name="Yang T."/>
            <person name="Ammiraju J.S.S."/>
            <person name="Engler F."/>
            <person name="Soderlund C."/>
            <person name="Wing R.A."/>
            <person name="Palmer L.E."/>
            <person name="de la Bastide M."/>
            <person name="Spiegel L."/>
            <person name="Nascimento L."/>
            <person name="Zutavern T."/>
            <person name="O'Shaughnessy A."/>
            <person name="Dike S."/>
            <person name="Dedhia N."/>
            <person name="Preston R."/>
            <person name="Balija V."/>
            <person name="McCombie W.R."/>
            <person name="Chow T."/>
            <person name="Chen H."/>
            <person name="Chung M."/>
            <person name="Chen C."/>
            <person name="Shaw J."/>
            <person name="Wu H."/>
            <person name="Hsiao K."/>
            <person name="Chao Y."/>
            <person name="Chu M."/>
            <person name="Cheng C."/>
            <person name="Hour A."/>
            <person name="Lee P."/>
            <person name="Lin S."/>
            <person name="Lin Y."/>
            <person name="Liou J."/>
            <person name="Liu S."/>
            <person name="Hsing Y."/>
            <person name="Raghuvanshi S."/>
            <person name="Mohanty A."/>
            <person name="Bharti A.K."/>
            <person name="Gaur A."/>
            <person name="Gupta V."/>
            <person name="Kumar D."/>
            <person name="Ravi V."/>
            <person name="Vij S."/>
            <person name="Kapur A."/>
            <person name="Khurana P."/>
            <person name="Khurana P."/>
            <person name="Khurana J.P."/>
            <person name="Tyagi A.K."/>
            <person name="Gaikwad K."/>
            <person name="Singh A."/>
            <person name="Dalal V."/>
            <person name="Srivastava S."/>
            <person name="Dixit A."/>
            <person name="Pal A.K."/>
            <person name="Ghazi I.A."/>
            <person name="Yadav M."/>
            <person name="Pandit A."/>
            <person name="Bhargava A."/>
            <person name="Sureshbabu K."/>
            <person name="Batra K."/>
            <person name="Sharma T.R."/>
            <person name="Mohapatra T."/>
            <person name="Singh N.K."/>
            <person name="Messing J."/>
            <person name="Nelson A.B."/>
            <person name="Fuks G."/>
            <person name="Kavchok S."/>
            <person name="Keizer G."/>
            <person name="Linton E."/>
            <person name="Llaca V."/>
            <person name="Song R."/>
            <person name="Tanyolac B."/>
            <person name="Young S."/>
            <person name="Ho-Il K."/>
            <person name="Hahn J.H."/>
            <person name="Sangsakoo G."/>
            <person name="Vanavichit A."/>
            <person name="de Mattos Luiz.A.T."/>
            <person name="Zimmer P.D."/>
            <person name="Malone G."/>
            <person name="Dellagostin O."/>
            <person name="de Oliveira A.C."/>
            <person name="Bevan M."/>
            <person name="Bancroft I."/>
            <person name="Minx P."/>
            <person name="Cordum H."/>
            <person name="Wilson R."/>
            <person name="Cheng Z."/>
            <person name="Jin W."/>
            <person name="Jiang J."/>
            <person name="Leong S.A."/>
            <person name="Iwama H."/>
            <person name="Gojobori T."/>
            <person name="Itoh T."/>
            <person name="Niimura Y."/>
            <person name="Fujii Y."/>
            <person name="Habara T."/>
            <person name="Sakai H."/>
            <person name="Sato Y."/>
            <person name="Wilson G."/>
            <person name="Kumar K."/>
            <person name="McCouch S."/>
            <person name="Juretic N."/>
            <person name="Hoen D."/>
            <person name="Wright S."/>
            <person name="Bruskiewich R."/>
            <person name="Bureau T."/>
            <person name="Miyao A."/>
            <person name="Hirochika H."/>
            <person name="Nishikawa T."/>
            <person name="Kadowaki K."/>
            <person name="Sugiura M."/>
            <person name="Burr B."/>
            <person name="Sasaki T."/>
        </authorList>
    </citation>
    <scope>NUCLEOTIDE SEQUENCE [LARGE SCALE GENOMIC DNA]</scope>
    <source>
        <strain evidence="12">cv. Nipponbare</strain>
    </source>
</reference>
<feature type="compositionally biased region" description="Polar residues" evidence="8">
    <location>
        <begin position="381"/>
        <end position="392"/>
    </location>
</feature>
<dbReference type="PANTHER" id="PTHR37984:SF5">
    <property type="entry name" value="PROTEIN NYNRIN-LIKE"/>
    <property type="match status" value="1"/>
</dbReference>
<accession>Q10I83</accession>
<dbReference type="GO" id="GO:0008270">
    <property type="term" value="F:zinc ion binding"/>
    <property type="evidence" value="ECO:0007669"/>
    <property type="project" value="UniProtKB-KW"/>
</dbReference>
<feature type="domain" description="CCHC-type" evidence="9">
    <location>
        <begin position="426"/>
        <end position="441"/>
    </location>
</feature>
<protein>
    <submittedName>
        <fullName evidence="11">Polyprotein</fullName>
    </submittedName>
</protein>
<dbReference type="InterPro" id="IPR041373">
    <property type="entry name" value="RT_RNaseH"/>
</dbReference>
<dbReference type="GO" id="GO:0003964">
    <property type="term" value="F:RNA-directed DNA polymerase activity"/>
    <property type="evidence" value="ECO:0007669"/>
    <property type="project" value="UniProtKB-KW"/>
</dbReference>
<dbReference type="InterPro" id="IPR012337">
    <property type="entry name" value="RNaseH-like_sf"/>
</dbReference>
<evidence type="ECO:0000256" key="4">
    <source>
        <dbReference type="ARBA" id="ARBA00022759"/>
    </source>
</evidence>
<dbReference type="Gene3D" id="3.30.420.10">
    <property type="entry name" value="Ribonuclease H-like superfamily/Ribonuclease H"/>
    <property type="match status" value="1"/>
</dbReference>
<evidence type="ECO:0000256" key="5">
    <source>
        <dbReference type="ARBA" id="ARBA00022801"/>
    </source>
</evidence>
<keyword evidence="1" id="KW-0808">Transferase</keyword>
<keyword evidence="4" id="KW-0255">Endonuclease</keyword>
<evidence type="ECO:0000256" key="3">
    <source>
        <dbReference type="ARBA" id="ARBA00022722"/>
    </source>
</evidence>
<dbReference type="AlphaFoldDB" id="Q10I83"/>
<dbReference type="Proteomes" id="UP000000763">
    <property type="component" value="Chromosome 3"/>
</dbReference>
<dbReference type="InterPro" id="IPR001878">
    <property type="entry name" value="Znf_CCHC"/>
</dbReference>
<evidence type="ECO:0000313" key="12">
    <source>
        <dbReference type="Proteomes" id="UP000000763"/>
    </source>
</evidence>
<evidence type="ECO:0000256" key="6">
    <source>
        <dbReference type="ARBA" id="ARBA00022918"/>
    </source>
</evidence>
<dbReference type="SUPFAM" id="SSF57756">
    <property type="entry name" value="Retrovirus zinc finger-like domains"/>
    <property type="match status" value="1"/>
</dbReference>
<evidence type="ECO:0000256" key="7">
    <source>
        <dbReference type="PROSITE-ProRule" id="PRU00047"/>
    </source>
</evidence>
<dbReference type="Pfam" id="PF17917">
    <property type="entry name" value="RT_RNaseH"/>
    <property type="match status" value="1"/>
</dbReference>
<feature type="region of interest" description="Disordered" evidence="8">
    <location>
        <begin position="445"/>
        <end position="464"/>
    </location>
</feature>
<keyword evidence="7" id="KW-0479">Metal-binding</keyword>
<evidence type="ECO:0000259" key="9">
    <source>
        <dbReference type="PROSITE" id="PS50158"/>
    </source>
</evidence>
<keyword evidence="7" id="KW-0862">Zinc</keyword>
<dbReference type="CDD" id="cd01647">
    <property type="entry name" value="RT_LTR"/>
    <property type="match status" value="2"/>
</dbReference>
<dbReference type="PROSITE" id="PS50158">
    <property type="entry name" value="ZF_CCHC"/>
    <property type="match status" value="1"/>
</dbReference>
<dbReference type="InterPro" id="IPR000477">
    <property type="entry name" value="RT_dom"/>
</dbReference>
<keyword evidence="5" id="KW-0378">Hydrolase</keyword>
<name>Q10I83_ORYSJ</name>
<dbReference type="InterPro" id="IPR050951">
    <property type="entry name" value="Retrovirus_Pol_polyprotein"/>
</dbReference>
<dbReference type="PANTHER" id="PTHR37984">
    <property type="entry name" value="PROTEIN CBG26694"/>
    <property type="match status" value="1"/>
</dbReference>